<dbReference type="Proteomes" id="UP000226525">
    <property type="component" value="Unassembled WGS sequence"/>
</dbReference>
<evidence type="ECO:0000313" key="2">
    <source>
        <dbReference type="Proteomes" id="UP000226525"/>
    </source>
</evidence>
<gene>
    <name evidence="1" type="ORF">CMN54_15185</name>
</gene>
<evidence type="ECO:0000313" key="1">
    <source>
        <dbReference type="EMBL" id="MAH64752.1"/>
    </source>
</evidence>
<proteinExistence type="predicted"/>
<comment type="caution">
    <text evidence="1">The sequence shown here is derived from an EMBL/GenBank/DDBJ whole genome shotgun (WGS) entry which is preliminary data.</text>
</comment>
<reference evidence="2" key="1">
    <citation type="submission" date="2017-09" db="EMBL/GenBank/DDBJ databases">
        <title>The Reconstruction of 2,631 Draft Metagenome-Assembled Genomes from the Global Oceans.</title>
        <authorList>
            <person name="Tully B.J."/>
            <person name="Graham E.D."/>
            <person name="Heidelberg J.F."/>
        </authorList>
    </citation>
    <scope>NUCLEOTIDE SEQUENCE [LARGE SCALE GENOMIC DNA]</scope>
</reference>
<organism evidence="1 2">
    <name type="scientific">SAR324 cluster bacterium</name>
    <dbReference type="NCBI Taxonomy" id="2024889"/>
    <lineage>
        <taxon>Bacteria</taxon>
        <taxon>Deltaproteobacteria</taxon>
        <taxon>SAR324 cluster</taxon>
    </lineage>
</organism>
<protein>
    <submittedName>
        <fullName evidence="1">Uncharacterized protein</fullName>
    </submittedName>
</protein>
<name>A0A2D6YNP8_9DELT</name>
<sequence length="499" mass="54907">MPNKPSRFNRSGTGTRASELAIVVPAATKFSEQGPVPTEALDWKKVDTSSNTVSLLLPTNEDLRLFVYRYAEDYSLFELEEWLFGQSLNLNSIDFGKSEVFSVSSSESTLIVNGQRSSTLTIQLARQLSGRLAQSYVRGARIWADRIEPDGSFNRQFDEDENATTSDANGGYLLAPDYFDYVLVTEGGFKLNASSSYVPAAPMLATIPDKNRTEIHITPLTTLVASAPQLETLLTLSGDWRADIASQDGIPGELLRFSKVTEAYWMLLAGGTNPIVRTTQQQFNAISILAQNLVQGSESNISEDLPSLVGQAVDETLSNSEISRNLNDESKVALNLQLTGLTADLLRLLPNNDRVVEETLLDEFDELNQQAFKAVQTVLCELSDGLSVQFDPIILSISMIPTSENTIAVRGSISDDDIMSLSTYWAINPPQELQESIEPILINATFNQSGYVETILNVDNWEHFGSVSLQLTECSPVNVISESCNWVPNSAQVNCNFME</sequence>
<accession>A0A2D6YNP8</accession>
<dbReference type="AlphaFoldDB" id="A0A2D6YNP8"/>
<dbReference type="EMBL" id="NZEX01000186">
    <property type="protein sequence ID" value="MAH64752.1"/>
    <property type="molecule type" value="Genomic_DNA"/>
</dbReference>